<feature type="compositionally biased region" description="Acidic residues" evidence="1">
    <location>
        <begin position="48"/>
        <end position="77"/>
    </location>
</feature>
<name>K0IZH2_AMPXN</name>
<dbReference type="OrthoDB" id="1650483at2"/>
<evidence type="ECO:0000313" key="3">
    <source>
        <dbReference type="EMBL" id="BAM47894.1"/>
    </source>
</evidence>
<feature type="compositionally biased region" description="Low complexity" evidence="1">
    <location>
        <begin position="38"/>
        <end position="47"/>
    </location>
</feature>
<proteinExistence type="predicted"/>
<protein>
    <recommendedName>
        <fullName evidence="5">Cell surface protein</fullName>
    </recommendedName>
</protein>
<dbReference type="Proteomes" id="UP000006294">
    <property type="component" value="Chromosome"/>
</dbReference>
<keyword evidence="2" id="KW-0812">Transmembrane</keyword>
<accession>K0IZH2</accession>
<organism evidence="3 4">
    <name type="scientific">Amphibacillus xylanus (strain ATCC 51415 / DSM 6626 / JCM 7361 / LMG 17667 / NBRC 15112 / Ep01)</name>
    <dbReference type="NCBI Taxonomy" id="698758"/>
    <lineage>
        <taxon>Bacteria</taxon>
        <taxon>Bacillati</taxon>
        <taxon>Bacillota</taxon>
        <taxon>Bacilli</taxon>
        <taxon>Bacillales</taxon>
        <taxon>Bacillaceae</taxon>
        <taxon>Amphibacillus</taxon>
    </lineage>
</organism>
<gene>
    <name evidence="3" type="ordered locus">AXY_17620</name>
</gene>
<dbReference type="AlphaFoldDB" id="K0IZH2"/>
<keyword evidence="4" id="KW-1185">Reference proteome</keyword>
<evidence type="ECO:0000256" key="1">
    <source>
        <dbReference type="SAM" id="MobiDB-lite"/>
    </source>
</evidence>
<dbReference type="PATRIC" id="fig|698758.3.peg.1762"/>
<dbReference type="eggNOG" id="COG2247">
    <property type="taxonomic scope" value="Bacteria"/>
</dbReference>
<dbReference type="RefSeq" id="WP_015010483.1">
    <property type="nucleotide sequence ID" value="NC_018704.1"/>
</dbReference>
<dbReference type="EMBL" id="AP012050">
    <property type="protein sequence ID" value="BAM47894.1"/>
    <property type="molecule type" value="Genomic_DNA"/>
</dbReference>
<keyword evidence="2" id="KW-0472">Membrane</keyword>
<evidence type="ECO:0000313" key="4">
    <source>
        <dbReference type="Proteomes" id="UP000006294"/>
    </source>
</evidence>
<dbReference type="HOGENOM" id="CLU_1122983_0_0_9"/>
<feature type="transmembrane region" description="Helical" evidence="2">
    <location>
        <begin position="12"/>
        <end position="28"/>
    </location>
</feature>
<reference evidence="3 4" key="1">
    <citation type="submission" date="2011-01" db="EMBL/GenBank/DDBJ databases">
        <title>Whole genome sequence of Amphibacillus xylinus NBRC 15112.</title>
        <authorList>
            <person name="Nakazawa H."/>
            <person name="Katano Y."/>
            <person name="Nakamura S."/>
            <person name="Sasagawa M."/>
            <person name="Fukada J."/>
            <person name="Arai T."/>
            <person name="Sasakura N."/>
            <person name="Mochizuki D."/>
            <person name="Hosoyama A."/>
            <person name="Harada K."/>
            <person name="Horikawa H."/>
            <person name="Kato Y."/>
            <person name="Harada T."/>
            <person name="Sasaki K."/>
            <person name="Sekiguchi M."/>
            <person name="Hodoyama M."/>
            <person name="Nishiko R."/>
            <person name="Narita H."/>
            <person name="Hanamaki A."/>
            <person name="Hata C."/>
            <person name="Konno Y."/>
            <person name="Niimura Y."/>
            <person name="Yamazaki S."/>
            <person name="Fujita N."/>
        </authorList>
    </citation>
    <scope>NUCLEOTIDE SEQUENCE [LARGE SCALE GENOMIC DNA]</scope>
    <source>
        <strain evidence="4">ATCC 51415 / DSM 6626 / JCM 7361 / LMG 17667 / NBRC 15112 / Ep01</strain>
    </source>
</reference>
<sequence>MAKDRDKKFYQRWWFWLIIIVVLFALFSNDDEEDPTTTDDQPQVTDETNVDEPDVTEDPADDTDIDEVEEDPTDQEDEFEAIKSGTYKVGSDIPAGEYLVFADGMSYIESASDSTGELDSIIFNDNLMNDAHTYVTLNDGEYFKLQSGKMYPVDQAPSVIPDDGIYRDGMYKVGVDIEPGEYQVLLNEDAPLGMGYLEVSSSSSHRLEDIVTNDNIESNTYITVSEGQYLTLSNLRIEK</sequence>
<evidence type="ECO:0000256" key="2">
    <source>
        <dbReference type="SAM" id="Phobius"/>
    </source>
</evidence>
<dbReference type="KEGG" id="axl:AXY_17620"/>
<keyword evidence="2" id="KW-1133">Transmembrane helix</keyword>
<evidence type="ECO:0008006" key="5">
    <source>
        <dbReference type="Google" id="ProtNLM"/>
    </source>
</evidence>
<feature type="region of interest" description="Disordered" evidence="1">
    <location>
        <begin position="31"/>
        <end position="77"/>
    </location>
</feature>